<feature type="transmembrane region" description="Helical" evidence="1">
    <location>
        <begin position="497"/>
        <end position="516"/>
    </location>
</feature>
<dbReference type="Proteomes" id="UP001596997">
    <property type="component" value="Unassembled WGS sequence"/>
</dbReference>
<feature type="transmembrane region" description="Helical" evidence="1">
    <location>
        <begin position="101"/>
        <end position="127"/>
    </location>
</feature>
<protein>
    <submittedName>
        <fullName evidence="2">Exopolysaccharide Pel transporter PelG</fullName>
    </submittedName>
</protein>
<dbReference type="Pfam" id="PF16933">
    <property type="entry name" value="PelG"/>
    <property type="match status" value="1"/>
</dbReference>
<feature type="transmembrane region" description="Helical" evidence="1">
    <location>
        <begin position="264"/>
        <end position="281"/>
    </location>
</feature>
<dbReference type="InterPro" id="IPR031617">
    <property type="entry name" value="PelG"/>
</dbReference>
<dbReference type="EMBL" id="JBHTJM010000001">
    <property type="protein sequence ID" value="MFD0962403.1"/>
    <property type="molecule type" value="Genomic_DNA"/>
</dbReference>
<comment type="caution">
    <text evidence="2">The sequence shown here is derived from an EMBL/GenBank/DDBJ whole genome shotgun (WGS) entry which is preliminary data.</text>
</comment>
<feature type="transmembrane region" description="Helical" evidence="1">
    <location>
        <begin position="439"/>
        <end position="465"/>
    </location>
</feature>
<accession>A0ABW3HXX0</accession>
<keyword evidence="1" id="KW-0472">Membrane</keyword>
<sequence length="534" mass="61023">MNKQNINIDVLTEQIANKIGKPVSETVVLATIESFGIREIDAQQDYGMQSLDILASKIYTSLIEVSKQFQLKNAKEIADTDTETMAVSGYLHTKIRLFSKYYPLGILHLLPVIIQIVAIILFGYSLWTYIGFNQLQSTAVVLGVILGMVLSGGFIQVIGKQLSFHYNYKNFDLMKSSLQYILKLALITTLGFGVFVFLVNCLIPAFPISFILIGLCYALLISYLLVLLATLYPLKERWMISTAVALGTLVAILSLLLANMNIYLSHWLGMLTVIFTIKGYLRYYFKKQIKTDTVSNNKVRVSSFIYNSYKHFIYGLLLYIFFFIDRILAWSVSINEKSPLLIYYEKNYEIGMDIAILVFLLLSGVLEYAMASFTSFLSLEQKKTLITDIKAYSRKLMKLYWQNMVLFFGSTIFIFVFIYLIITSSWGYEAQFKEVLNNVSINVCIIGSISYILLAWAILNALYMMCLNQPKIIIKALFIACLVNVFFGFVFSRLISYEYSVLGLLFGTLVFLILSLKACANYYQKLDYYYYAAF</sequence>
<feature type="transmembrane region" description="Helical" evidence="1">
    <location>
        <begin position="180"/>
        <end position="199"/>
    </location>
</feature>
<evidence type="ECO:0000313" key="3">
    <source>
        <dbReference type="Proteomes" id="UP001596997"/>
    </source>
</evidence>
<dbReference type="RefSeq" id="WP_377712034.1">
    <property type="nucleotide sequence ID" value="NZ_JBHTJM010000001.1"/>
</dbReference>
<keyword evidence="3" id="KW-1185">Reference proteome</keyword>
<evidence type="ECO:0000313" key="2">
    <source>
        <dbReference type="EMBL" id="MFD0962403.1"/>
    </source>
</evidence>
<keyword evidence="1" id="KW-1133">Transmembrane helix</keyword>
<feature type="transmembrane region" description="Helical" evidence="1">
    <location>
        <begin position="400"/>
        <end position="427"/>
    </location>
</feature>
<organism evidence="2 3">
    <name type="scientific">Pseudofulvibacter geojedonensis</name>
    <dbReference type="NCBI Taxonomy" id="1123758"/>
    <lineage>
        <taxon>Bacteria</taxon>
        <taxon>Pseudomonadati</taxon>
        <taxon>Bacteroidota</taxon>
        <taxon>Flavobacteriia</taxon>
        <taxon>Flavobacteriales</taxon>
        <taxon>Flavobacteriaceae</taxon>
        <taxon>Pseudofulvibacter</taxon>
    </lineage>
</organism>
<feature type="transmembrane region" description="Helical" evidence="1">
    <location>
        <begin position="354"/>
        <end position="379"/>
    </location>
</feature>
<feature type="transmembrane region" description="Helical" evidence="1">
    <location>
        <begin position="312"/>
        <end position="334"/>
    </location>
</feature>
<gene>
    <name evidence="2" type="primary">pelG</name>
    <name evidence="2" type="ORF">ACFQ1O_00120</name>
</gene>
<proteinExistence type="predicted"/>
<keyword evidence="1" id="KW-0812">Transmembrane</keyword>
<feature type="transmembrane region" description="Helical" evidence="1">
    <location>
        <begin position="238"/>
        <end position="258"/>
    </location>
</feature>
<feature type="transmembrane region" description="Helical" evidence="1">
    <location>
        <begin position="472"/>
        <end position="491"/>
    </location>
</feature>
<feature type="transmembrane region" description="Helical" evidence="1">
    <location>
        <begin position="139"/>
        <end position="159"/>
    </location>
</feature>
<feature type="transmembrane region" description="Helical" evidence="1">
    <location>
        <begin position="205"/>
        <end position="226"/>
    </location>
</feature>
<name>A0ABW3HXX0_9FLAO</name>
<reference evidence="3" key="1">
    <citation type="journal article" date="2019" name="Int. J. Syst. Evol. Microbiol.">
        <title>The Global Catalogue of Microorganisms (GCM) 10K type strain sequencing project: providing services to taxonomists for standard genome sequencing and annotation.</title>
        <authorList>
            <consortium name="The Broad Institute Genomics Platform"/>
            <consortium name="The Broad Institute Genome Sequencing Center for Infectious Disease"/>
            <person name="Wu L."/>
            <person name="Ma J."/>
        </authorList>
    </citation>
    <scope>NUCLEOTIDE SEQUENCE [LARGE SCALE GENOMIC DNA]</scope>
    <source>
        <strain evidence="3">CCUG 62114</strain>
    </source>
</reference>
<evidence type="ECO:0000256" key="1">
    <source>
        <dbReference type="SAM" id="Phobius"/>
    </source>
</evidence>